<dbReference type="PANTHER" id="PTHR30408:SF13">
    <property type="entry name" value="TYPE I RESTRICTION ENZYME HINDI SPECIFICITY SUBUNIT"/>
    <property type="match status" value="1"/>
</dbReference>
<name>A0A8J6NZQ3_9BACT</name>
<dbReference type="GO" id="GO:0004519">
    <property type="term" value="F:endonuclease activity"/>
    <property type="evidence" value="ECO:0007669"/>
    <property type="project" value="UniProtKB-KW"/>
</dbReference>
<proteinExistence type="inferred from homology"/>
<reference evidence="5 6" key="1">
    <citation type="submission" date="2020-08" db="EMBL/GenBank/DDBJ databases">
        <title>Bridging the membrane lipid divide: bacteria of the FCB group superphylum have the potential to synthesize archaeal ether lipids.</title>
        <authorList>
            <person name="Villanueva L."/>
            <person name="Von Meijenfeldt F.A.B."/>
            <person name="Westbye A.B."/>
            <person name="Yadav S."/>
            <person name="Hopmans E.C."/>
            <person name="Dutilh B.E."/>
            <person name="Sinninghe Damste J.S."/>
        </authorList>
    </citation>
    <scope>NUCLEOTIDE SEQUENCE [LARGE SCALE GENOMIC DNA]</scope>
    <source>
        <strain evidence="5">NIOZ-UU17</strain>
    </source>
</reference>
<gene>
    <name evidence="5" type="ORF">H8D96_13820</name>
</gene>
<keyword evidence="5" id="KW-0378">Hydrolase</keyword>
<dbReference type="GO" id="GO:0009307">
    <property type="term" value="P:DNA restriction-modification system"/>
    <property type="evidence" value="ECO:0007669"/>
    <property type="project" value="UniProtKB-KW"/>
</dbReference>
<dbReference type="EMBL" id="JACNIG010000259">
    <property type="protein sequence ID" value="MBC8432984.1"/>
    <property type="molecule type" value="Genomic_DNA"/>
</dbReference>
<keyword evidence="5" id="KW-0540">Nuclease</keyword>
<dbReference type="Pfam" id="PF01420">
    <property type="entry name" value="Methylase_S"/>
    <property type="match status" value="1"/>
</dbReference>
<evidence type="ECO:0000256" key="1">
    <source>
        <dbReference type="ARBA" id="ARBA00010923"/>
    </source>
</evidence>
<dbReference type="SUPFAM" id="SSF116734">
    <property type="entry name" value="DNA methylase specificity domain"/>
    <property type="match status" value="2"/>
</dbReference>
<evidence type="ECO:0000256" key="2">
    <source>
        <dbReference type="ARBA" id="ARBA00022747"/>
    </source>
</evidence>
<dbReference type="PANTHER" id="PTHR30408">
    <property type="entry name" value="TYPE-1 RESTRICTION ENZYME ECOKI SPECIFICITY PROTEIN"/>
    <property type="match status" value="1"/>
</dbReference>
<dbReference type="Proteomes" id="UP000605201">
    <property type="component" value="Unassembled WGS sequence"/>
</dbReference>
<dbReference type="InterPro" id="IPR044946">
    <property type="entry name" value="Restrct_endonuc_typeI_TRD_sf"/>
</dbReference>
<dbReference type="GO" id="GO:0003677">
    <property type="term" value="F:DNA binding"/>
    <property type="evidence" value="ECO:0007669"/>
    <property type="project" value="UniProtKB-KW"/>
</dbReference>
<keyword evidence="2" id="KW-0680">Restriction system</keyword>
<keyword evidence="3" id="KW-0238">DNA-binding</keyword>
<protein>
    <submittedName>
        <fullName evidence="5">Restriction endonuclease subunit S</fullName>
    </submittedName>
</protein>
<organism evidence="5 6">
    <name type="scientific">Candidatus Desulfatibia vada</name>
    <dbReference type="NCBI Taxonomy" id="2841696"/>
    <lineage>
        <taxon>Bacteria</taxon>
        <taxon>Pseudomonadati</taxon>
        <taxon>Thermodesulfobacteriota</taxon>
        <taxon>Desulfobacteria</taxon>
        <taxon>Desulfobacterales</taxon>
        <taxon>Desulfobacterales incertae sedis</taxon>
        <taxon>Candidatus Desulfatibia</taxon>
    </lineage>
</organism>
<comment type="similarity">
    <text evidence="1">Belongs to the type-I restriction system S methylase family.</text>
</comment>
<dbReference type="CDD" id="cd17495">
    <property type="entry name" value="RMtype1_S_Cep9333ORF4827P-TRD2-CR2_like"/>
    <property type="match status" value="1"/>
</dbReference>
<dbReference type="AlphaFoldDB" id="A0A8J6NZQ3"/>
<sequence>MGSEWVESQLGDHCEILSAKRIFASDYVDNGIPFYRSKEIIEKAAGQNVSNQLFISEERFFDIKNKFGAPKNGDLLISAVGQRAGIPYHVSNDGDFYFKDGNLIWFRNFKESLFSNFLSYLLQSRLGQNKLEAIMIGSAQKALTIIGLKGVSFNIPSLPEQKAIAHILKALDDRIELNRRMNETLEAMAQALFKSWFVDFDPVIDNALAGGKEIPAELSEKAQARAALGDKRRPLPEEIRTLFPDEFTHSDELGWIPKGWEVSSVGKEFDVTMGQSPPGTTYNSNGEGIAFFQGRADFGFRYPSNRVYCTAPKRFANKGDTLISVRAPVGDVNMAHIDCCIGRGVSAARHKSGSRSFTYYSMLELRENFNKFEAEGTVFGSINQKDFKALLQLKKDKKLLEAFEAQAGALDGKIEQNSLAILNLTKLRDTLLPKLLSGEVRIPETEKMVEELAL</sequence>
<dbReference type="Gene3D" id="3.90.220.20">
    <property type="entry name" value="DNA methylase specificity domains"/>
    <property type="match status" value="2"/>
</dbReference>
<keyword evidence="5" id="KW-0255">Endonuclease</keyword>
<comment type="caution">
    <text evidence="5">The sequence shown here is derived from an EMBL/GenBank/DDBJ whole genome shotgun (WGS) entry which is preliminary data.</text>
</comment>
<dbReference type="InterPro" id="IPR052021">
    <property type="entry name" value="Type-I_RS_S_subunit"/>
</dbReference>
<evidence type="ECO:0000313" key="5">
    <source>
        <dbReference type="EMBL" id="MBC8432984.1"/>
    </source>
</evidence>
<evidence type="ECO:0000259" key="4">
    <source>
        <dbReference type="Pfam" id="PF01420"/>
    </source>
</evidence>
<dbReference type="InterPro" id="IPR000055">
    <property type="entry name" value="Restrct_endonuc_typeI_TRD"/>
</dbReference>
<accession>A0A8J6NZQ3</accession>
<evidence type="ECO:0000256" key="3">
    <source>
        <dbReference type="ARBA" id="ARBA00023125"/>
    </source>
</evidence>
<evidence type="ECO:0000313" key="6">
    <source>
        <dbReference type="Proteomes" id="UP000605201"/>
    </source>
</evidence>
<dbReference type="CDD" id="cd17289">
    <property type="entry name" value="RMtype1_S_BamJRS5ORF1993P-TRD1-CR1_like"/>
    <property type="match status" value="1"/>
</dbReference>
<feature type="domain" description="Type I restriction modification DNA specificity" evidence="4">
    <location>
        <begin position="3"/>
        <end position="186"/>
    </location>
</feature>